<feature type="chain" id="PRO_5041109640" evidence="2">
    <location>
        <begin position="23"/>
        <end position="161"/>
    </location>
</feature>
<dbReference type="PROSITE" id="PS51257">
    <property type="entry name" value="PROKAR_LIPOPROTEIN"/>
    <property type="match status" value="1"/>
</dbReference>
<organism evidence="3 4">
    <name type="scientific">Globodera rostochiensis</name>
    <name type="common">Golden nematode worm</name>
    <name type="synonym">Heterodera rostochiensis</name>
    <dbReference type="NCBI Taxonomy" id="31243"/>
    <lineage>
        <taxon>Eukaryota</taxon>
        <taxon>Metazoa</taxon>
        <taxon>Ecdysozoa</taxon>
        <taxon>Nematoda</taxon>
        <taxon>Chromadorea</taxon>
        <taxon>Rhabditida</taxon>
        <taxon>Tylenchina</taxon>
        <taxon>Tylenchomorpha</taxon>
        <taxon>Tylenchoidea</taxon>
        <taxon>Heteroderidae</taxon>
        <taxon>Heteroderinae</taxon>
        <taxon>Globodera</taxon>
    </lineage>
</organism>
<keyword evidence="3" id="KW-1185">Reference proteome</keyword>
<evidence type="ECO:0000313" key="5">
    <source>
        <dbReference type="WBParaSite" id="Gr19_v10_g6828.t1"/>
    </source>
</evidence>
<name>A0A914GSK5_GLORO</name>
<proteinExistence type="predicted"/>
<dbReference type="WBParaSite" id="Gr19_v10_g10990.t1">
    <property type="protein sequence ID" value="Gr19_v10_g10990.t1"/>
    <property type="gene ID" value="Gr19_v10_g10990"/>
</dbReference>
<dbReference type="Proteomes" id="UP000887572">
    <property type="component" value="Unplaced"/>
</dbReference>
<reference evidence="4 5" key="1">
    <citation type="submission" date="2022-11" db="UniProtKB">
        <authorList>
            <consortium name="WormBaseParasite"/>
        </authorList>
    </citation>
    <scope>IDENTIFICATION</scope>
</reference>
<accession>A0A914GSK5</accession>
<dbReference type="AlphaFoldDB" id="A0A914GSK5"/>
<dbReference type="WBParaSite" id="Gr19_v10_g6828.t1">
    <property type="protein sequence ID" value="Gr19_v10_g6828.t1"/>
    <property type="gene ID" value="Gr19_v10_g6828"/>
</dbReference>
<keyword evidence="2" id="KW-0732">Signal</keyword>
<evidence type="ECO:0000313" key="3">
    <source>
        <dbReference type="Proteomes" id="UP000887572"/>
    </source>
</evidence>
<protein>
    <submittedName>
        <fullName evidence="4 5">VQ domain-containing protein</fullName>
    </submittedName>
</protein>
<sequence>MRRPVIVLVLLAILGLFACCAGAPKEEKRKRAKLLPRPQSIFLNPNSTDFREVVQRHTGRESINFDQSHPGMSNVPQMISFDQSHHPNPNMSNMPTTWTNPADSANMLNFESQQYHPAGNTQWTNPAGNTQWTNTAGNTQSTNPGGRNFFYNPFKQKHPKH</sequence>
<evidence type="ECO:0000256" key="2">
    <source>
        <dbReference type="SAM" id="SignalP"/>
    </source>
</evidence>
<evidence type="ECO:0000256" key="1">
    <source>
        <dbReference type="SAM" id="MobiDB-lite"/>
    </source>
</evidence>
<evidence type="ECO:0000313" key="4">
    <source>
        <dbReference type="WBParaSite" id="Gr19_v10_g10990.t1"/>
    </source>
</evidence>
<feature type="region of interest" description="Disordered" evidence="1">
    <location>
        <begin position="138"/>
        <end position="161"/>
    </location>
</feature>
<feature type="signal peptide" evidence="2">
    <location>
        <begin position="1"/>
        <end position="22"/>
    </location>
</feature>